<organism evidence="1 2">
    <name type="scientific">Lecanicillium saksenae</name>
    <dbReference type="NCBI Taxonomy" id="468837"/>
    <lineage>
        <taxon>Eukaryota</taxon>
        <taxon>Fungi</taxon>
        <taxon>Dikarya</taxon>
        <taxon>Ascomycota</taxon>
        <taxon>Pezizomycotina</taxon>
        <taxon>Sordariomycetes</taxon>
        <taxon>Hypocreomycetidae</taxon>
        <taxon>Hypocreales</taxon>
        <taxon>Cordycipitaceae</taxon>
        <taxon>Lecanicillium</taxon>
    </lineage>
</organism>
<keyword evidence="2" id="KW-1185">Reference proteome</keyword>
<sequence length="655" mass="72223">MNSAKRSRENSDLSDSPPSYKSHLECRWSGHGKRASQTATINQAMRKFETRLERIEKGITGMEGSLSRLSLDRRGPARRASVRTIPSPGNSSQSWPDEVISPLSLKHPGRRRSITKCHGYPERYLGPMVLASLIVDVKEFILDSLNESEDIGVKYAISIAHEHLDGLTSTAPTEEAAQLHSAPEMPPISMLEAMAQPYIDSINQKMPIWTPEAFEKFMDSCQSIVQNNSQDMASIICANSVVLLTLAAKSVRLRSKRPSQTQTAEGMKRPSTDLDSNLMRAFLLNAKRSLNKAEQLLCSSMANLRALLSLCLVSQIFFTDEYSIYPPVTSLGDHGNSTLTFIEAQLFQSTYSQTSDLSRVSGLTATIMGLQQQLDKWWDEFGEGRKMSQHPSNCEAEWLDTMSSMWIERAIRYHTLRILLLWSTAESLEDSNTALLDARCCLRLWVRALNSTQELASFAQFPRLLVAYPPVAAMQLVMPLIQSGKAPETQNSPNKASTNSEDDIALLNSFIRDVLDVIDLGLEPNSSAALLSRFTKVLHDIAVAMKSAPSHSLTFGMEAWAAASFSGKFIEYPLIRNSIANCCPASMLADGAAQAIHKPRSAASVAADPERQDTGLGCDLFCQQQSDSLAASWEFPIEMSDMGEGFFNGITSDAS</sequence>
<accession>A0ACC1QSU6</accession>
<comment type="caution">
    <text evidence="1">The sequence shown here is derived from an EMBL/GenBank/DDBJ whole genome shotgun (WGS) entry which is preliminary data.</text>
</comment>
<evidence type="ECO:0000313" key="2">
    <source>
        <dbReference type="Proteomes" id="UP001148737"/>
    </source>
</evidence>
<evidence type="ECO:0000313" key="1">
    <source>
        <dbReference type="EMBL" id="KAJ3490407.1"/>
    </source>
</evidence>
<proteinExistence type="predicted"/>
<reference evidence="1" key="1">
    <citation type="submission" date="2022-07" db="EMBL/GenBank/DDBJ databases">
        <title>Genome Sequence of Lecanicillium saksenae.</title>
        <authorList>
            <person name="Buettner E."/>
        </authorList>
    </citation>
    <scope>NUCLEOTIDE SEQUENCE</scope>
    <source>
        <strain evidence="1">VT-O1</strain>
    </source>
</reference>
<gene>
    <name evidence="1" type="ORF">NLG97_g5788</name>
</gene>
<name>A0ACC1QSU6_9HYPO</name>
<dbReference type="Proteomes" id="UP001148737">
    <property type="component" value="Unassembled WGS sequence"/>
</dbReference>
<protein>
    <submittedName>
        <fullName evidence="1">Uncharacterized protein</fullName>
    </submittedName>
</protein>
<dbReference type="EMBL" id="JANAKD010000691">
    <property type="protein sequence ID" value="KAJ3490407.1"/>
    <property type="molecule type" value="Genomic_DNA"/>
</dbReference>